<dbReference type="Proteomes" id="UP000799640">
    <property type="component" value="Unassembled WGS sequence"/>
</dbReference>
<dbReference type="PANTHER" id="PTHR28088">
    <property type="entry name" value="TRANSCRIPTIONAL ACTIVATOR HAA1-RELATED"/>
    <property type="match status" value="1"/>
</dbReference>
<feature type="domain" description="Copper-fist" evidence="9">
    <location>
        <begin position="12"/>
        <end position="44"/>
    </location>
</feature>
<evidence type="ECO:0000256" key="1">
    <source>
        <dbReference type="ARBA" id="ARBA00004123"/>
    </source>
</evidence>
<dbReference type="SMART" id="SM01090">
    <property type="entry name" value="Copper-fist"/>
    <property type="match status" value="1"/>
</dbReference>
<name>A0A6G1HPL9_9PEZI</name>
<dbReference type="SUPFAM" id="SSF57879">
    <property type="entry name" value="Zinc domain conserved in yeast copper-regulated transcription factors"/>
    <property type="match status" value="1"/>
</dbReference>
<dbReference type="PRINTS" id="PR00617">
    <property type="entry name" value="COPPERFIST"/>
</dbReference>
<dbReference type="GO" id="GO:0000981">
    <property type="term" value="F:DNA-binding transcription factor activity, RNA polymerase II-specific"/>
    <property type="evidence" value="ECO:0007669"/>
    <property type="project" value="TreeGrafter"/>
</dbReference>
<gene>
    <name evidence="10" type="ORF">EJ06DRAFT_141478</name>
</gene>
<dbReference type="GO" id="GO:0006878">
    <property type="term" value="P:intracellular copper ion homeostasis"/>
    <property type="evidence" value="ECO:0007669"/>
    <property type="project" value="TreeGrafter"/>
</dbReference>
<dbReference type="FunFam" id="3.90.430.10:FF:000001">
    <property type="entry name" value="Copper fist DNA-binding protein"/>
    <property type="match status" value="1"/>
</dbReference>
<dbReference type="GO" id="GO:0000978">
    <property type="term" value="F:RNA polymerase II cis-regulatory region sequence-specific DNA binding"/>
    <property type="evidence" value="ECO:0007669"/>
    <property type="project" value="TreeGrafter"/>
</dbReference>
<evidence type="ECO:0000256" key="7">
    <source>
        <dbReference type="ARBA" id="ARBA00023242"/>
    </source>
</evidence>
<evidence type="ECO:0000256" key="5">
    <source>
        <dbReference type="ARBA" id="ARBA00023015"/>
    </source>
</evidence>
<feature type="region of interest" description="Disordered" evidence="8">
    <location>
        <begin position="73"/>
        <end position="107"/>
    </location>
</feature>
<evidence type="ECO:0000313" key="11">
    <source>
        <dbReference type="Proteomes" id="UP000799640"/>
    </source>
</evidence>
<proteinExistence type="predicted"/>
<dbReference type="InterPro" id="IPR051763">
    <property type="entry name" value="Copper_Homeo_Regul"/>
</dbReference>
<evidence type="ECO:0000256" key="2">
    <source>
        <dbReference type="ARBA" id="ARBA00022723"/>
    </source>
</evidence>
<dbReference type="InterPro" id="IPR036395">
    <property type="entry name" value="Cu_fist_DNA-bd_dom_sf"/>
</dbReference>
<organism evidence="10 11">
    <name type="scientific">Trichodelitschia bisporula</name>
    <dbReference type="NCBI Taxonomy" id="703511"/>
    <lineage>
        <taxon>Eukaryota</taxon>
        <taxon>Fungi</taxon>
        <taxon>Dikarya</taxon>
        <taxon>Ascomycota</taxon>
        <taxon>Pezizomycotina</taxon>
        <taxon>Dothideomycetes</taxon>
        <taxon>Dothideomycetes incertae sedis</taxon>
        <taxon>Phaeotrichales</taxon>
        <taxon>Phaeotrichaceae</taxon>
        <taxon>Trichodelitschia</taxon>
    </lineage>
</organism>
<evidence type="ECO:0000256" key="3">
    <source>
        <dbReference type="ARBA" id="ARBA00022833"/>
    </source>
</evidence>
<evidence type="ECO:0000256" key="6">
    <source>
        <dbReference type="ARBA" id="ARBA00023163"/>
    </source>
</evidence>
<protein>
    <recommendedName>
        <fullName evidence="9">Copper-fist domain-containing protein</fullName>
    </recommendedName>
</protein>
<feature type="region of interest" description="Disordered" evidence="8">
    <location>
        <begin position="119"/>
        <end position="178"/>
    </location>
</feature>
<dbReference type="OrthoDB" id="5600085at2759"/>
<keyword evidence="11" id="KW-1185">Reference proteome</keyword>
<dbReference type="GO" id="GO:0006879">
    <property type="term" value="P:intracellular iron ion homeostasis"/>
    <property type="evidence" value="ECO:0007669"/>
    <property type="project" value="TreeGrafter"/>
</dbReference>
<feature type="compositionally biased region" description="Polar residues" evidence="8">
    <location>
        <begin position="155"/>
        <end position="178"/>
    </location>
</feature>
<dbReference type="AlphaFoldDB" id="A0A6G1HPL9"/>
<dbReference type="PROSITE" id="PS50073">
    <property type="entry name" value="COPPER_FIST_2"/>
    <property type="match status" value="1"/>
</dbReference>
<keyword evidence="7" id="KW-0539">Nucleus</keyword>
<dbReference type="SMART" id="SM00412">
    <property type="entry name" value="Cu_FIST"/>
    <property type="match status" value="1"/>
</dbReference>
<evidence type="ECO:0000313" key="10">
    <source>
        <dbReference type="EMBL" id="KAF2397851.1"/>
    </source>
</evidence>
<dbReference type="GO" id="GO:0005507">
    <property type="term" value="F:copper ion binding"/>
    <property type="evidence" value="ECO:0007669"/>
    <property type="project" value="InterPro"/>
</dbReference>
<reference evidence="10" key="1">
    <citation type="journal article" date="2020" name="Stud. Mycol.">
        <title>101 Dothideomycetes genomes: a test case for predicting lifestyles and emergence of pathogens.</title>
        <authorList>
            <person name="Haridas S."/>
            <person name="Albert R."/>
            <person name="Binder M."/>
            <person name="Bloem J."/>
            <person name="Labutti K."/>
            <person name="Salamov A."/>
            <person name="Andreopoulos B."/>
            <person name="Baker S."/>
            <person name="Barry K."/>
            <person name="Bills G."/>
            <person name="Bluhm B."/>
            <person name="Cannon C."/>
            <person name="Castanera R."/>
            <person name="Culley D."/>
            <person name="Daum C."/>
            <person name="Ezra D."/>
            <person name="Gonzalez J."/>
            <person name="Henrissat B."/>
            <person name="Kuo A."/>
            <person name="Liang C."/>
            <person name="Lipzen A."/>
            <person name="Lutzoni F."/>
            <person name="Magnuson J."/>
            <person name="Mondo S."/>
            <person name="Nolan M."/>
            <person name="Ohm R."/>
            <person name="Pangilinan J."/>
            <person name="Park H.-J."/>
            <person name="Ramirez L."/>
            <person name="Alfaro M."/>
            <person name="Sun H."/>
            <person name="Tritt A."/>
            <person name="Yoshinaga Y."/>
            <person name="Zwiers L.-H."/>
            <person name="Turgeon B."/>
            <person name="Goodwin S."/>
            <person name="Spatafora J."/>
            <person name="Crous P."/>
            <person name="Grigoriev I."/>
        </authorList>
    </citation>
    <scope>NUCLEOTIDE SEQUENCE</scope>
    <source>
        <strain evidence="10">CBS 262.69</strain>
    </source>
</reference>
<dbReference type="Gene3D" id="3.90.430.10">
    <property type="entry name" value="Copper fist DNA-binding domain"/>
    <property type="match status" value="1"/>
</dbReference>
<dbReference type="GO" id="GO:0005634">
    <property type="term" value="C:nucleus"/>
    <property type="evidence" value="ECO:0007669"/>
    <property type="project" value="UniProtKB-SubCell"/>
</dbReference>
<dbReference type="InterPro" id="IPR001083">
    <property type="entry name" value="Cu_fist_DNA-bd_dom"/>
</dbReference>
<evidence type="ECO:0000256" key="4">
    <source>
        <dbReference type="ARBA" id="ARBA00023008"/>
    </source>
</evidence>
<keyword evidence="4" id="KW-0186">Copper</keyword>
<evidence type="ECO:0000256" key="8">
    <source>
        <dbReference type="SAM" id="MobiDB-lite"/>
    </source>
</evidence>
<keyword evidence="3" id="KW-0862">Zinc</keyword>
<comment type="subcellular location">
    <subcellularLocation>
        <location evidence="1">Nucleus</location>
    </subcellularLocation>
</comment>
<keyword evidence="6" id="KW-0804">Transcription</keyword>
<dbReference type="EMBL" id="ML996702">
    <property type="protein sequence ID" value="KAF2397851.1"/>
    <property type="molecule type" value="Genomic_DNA"/>
</dbReference>
<dbReference type="PANTHER" id="PTHR28088:SF9">
    <property type="entry name" value="TRANSCRIPTION FACTOR GRISEA, PUTATIVE (AFU_ORTHOLOGUE AFUA_1G13190)-RELATED"/>
    <property type="match status" value="1"/>
</dbReference>
<dbReference type="GO" id="GO:0045944">
    <property type="term" value="P:positive regulation of transcription by RNA polymerase II"/>
    <property type="evidence" value="ECO:0007669"/>
    <property type="project" value="TreeGrafter"/>
</dbReference>
<sequence length="528" mass="55691">MPEVIINGEKKKVACGPCIRGHRSSKCAHKDRVLIEVRKPGRPLSACPHPVGSCSCERVIINYTIPKASECPCPTEPGSTPAVATSTSRVQKPRPKRSVSGVTPSTVQKALEDPLALAQHVTQRAEASSDSSSTVPSVTSSNNSTPRIDALDTGRQPTNGHSREWTGTFSPETALTGTTGTPSFCAPRSCCAPSEASPQTPLKSEGFDVPDQLDLNAGQFRFNMAGVPFPGVALDMFGYATVGTEDRMGCAAHVGVPGGLPPPGHNCQCGDSCSCLGCAMHPGNKTTTEYVRYHNELAMRSGYYNVTPFLDQTQYGQMGQPQLSQMDQIGQQMGHPQVGQPLTMPFHPPGYPNGYSQQPFMPPPMPQWQMSPPPPRDELAAFHFSPTTQQMQFPFTADFAATPQSTFGQSLAPVPAPAPVLAQAPAPRKPACQNSSSMGERPIPEEAASPEEDTASTLSPSSFYLQQFTLPGCDDVTGSCQCGDGCKCAGCLTHSGHDGNVAESSAQLVQEPAAGGSCCGGGGGYEEF</sequence>
<keyword evidence="2" id="KW-0479">Metal-binding</keyword>
<feature type="region of interest" description="Disordered" evidence="8">
    <location>
        <begin position="420"/>
        <end position="458"/>
    </location>
</feature>
<dbReference type="Pfam" id="PF00649">
    <property type="entry name" value="Copper-fist"/>
    <property type="match status" value="1"/>
</dbReference>
<accession>A0A6G1HPL9</accession>
<feature type="compositionally biased region" description="Low complexity" evidence="8">
    <location>
        <begin position="128"/>
        <end position="146"/>
    </location>
</feature>
<evidence type="ECO:0000259" key="9">
    <source>
        <dbReference type="PROSITE" id="PS50073"/>
    </source>
</evidence>
<keyword evidence="5" id="KW-0805">Transcription regulation</keyword>